<name>A8APN7_CITK8</name>
<proteinExistence type="predicted"/>
<dbReference type="STRING" id="290338.CKO_04393"/>
<gene>
    <name evidence="1" type="ordered locus">CKO_04393</name>
</gene>
<dbReference type="KEGG" id="cko:CKO_04393"/>
<accession>A8APN7</accession>
<organism evidence="1 2">
    <name type="scientific">Citrobacter koseri (strain ATCC BAA-895 / CDC 4225-83 / SGSC4696)</name>
    <dbReference type="NCBI Taxonomy" id="290338"/>
    <lineage>
        <taxon>Bacteria</taxon>
        <taxon>Pseudomonadati</taxon>
        <taxon>Pseudomonadota</taxon>
        <taxon>Gammaproteobacteria</taxon>
        <taxon>Enterobacterales</taxon>
        <taxon>Enterobacteriaceae</taxon>
        <taxon>Citrobacter</taxon>
    </lineage>
</organism>
<dbReference type="AlphaFoldDB" id="A8APN7"/>
<evidence type="ECO:0000313" key="2">
    <source>
        <dbReference type="Proteomes" id="UP000008148"/>
    </source>
</evidence>
<protein>
    <submittedName>
        <fullName evidence="1">Uncharacterized protein</fullName>
    </submittedName>
</protein>
<evidence type="ECO:0000313" key="1">
    <source>
        <dbReference type="EMBL" id="ABV15449.1"/>
    </source>
</evidence>
<reference evidence="1 2" key="1">
    <citation type="submission" date="2007-08" db="EMBL/GenBank/DDBJ databases">
        <authorList>
            <consortium name="The Citrobacter koseri Genome Sequencing Project"/>
            <person name="McClelland M."/>
            <person name="Sanderson E.K."/>
            <person name="Porwollik S."/>
            <person name="Spieth J."/>
            <person name="Clifton W.S."/>
            <person name="Latreille P."/>
            <person name="Courtney L."/>
            <person name="Wang C."/>
            <person name="Pepin K."/>
            <person name="Bhonagiri V."/>
            <person name="Nash W."/>
            <person name="Johnson M."/>
            <person name="Thiruvilangam P."/>
            <person name="Wilson R."/>
        </authorList>
    </citation>
    <scope>NUCLEOTIDE SEQUENCE [LARGE SCALE GENOMIC DNA]</scope>
    <source>
        <strain evidence="2">ATCC BAA-895 / CDC 4225-83 / SGSC4696</strain>
    </source>
</reference>
<sequence>MQQTHKNFLAVLEGFAIRRHLSSLSAENAEYILSLLFFYLTKYTNHRQHAIPVNAYKA</sequence>
<dbReference type="Proteomes" id="UP000008148">
    <property type="component" value="Chromosome"/>
</dbReference>
<dbReference type="HOGENOM" id="CLU_2971131_0_0_6"/>
<dbReference type="EMBL" id="CP000822">
    <property type="protein sequence ID" value="ABV15449.1"/>
    <property type="molecule type" value="Genomic_DNA"/>
</dbReference>
<keyword evidence="2" id="KW-1185">Reference proteome</keyword>